<dbReference type="InterPro" id="IPR017850">
    <property type="entry name" value="Alkaline_phosphatase_core_sf"/>
</dbReference>
<evidence type="ECO:0000313" key="2">
    <source>
        <dbReference type="EMBL" id="AQQ71629.1"/>
    </source>
</evidence>
<dbReference type="CDD" id="cd16031">
    <property type="entry name" value="G6S_like"/>
    <property type="match status" value="1"/>
</dbReference>
<sequence>MNYSKMTRREFTAAAAITSAATGLSLFTGCSSNAFSFGKSGKRPNFVFIMTDDQKWDAVGFEDEYPFLKTPQLDKIASEGAVFKNAFVTTALCSPSRATCLTGLYAHDSGVPVNEIADHRLDVPSLQRTLRQNGYEVAFIGKWHQRLHARPRPDFDYWLSFRGQGQYYDPELNENGREFEAKGYITDILTDHAQSWIEEKRDKSKPFCLFLWHKAVHAPFEPAPEDENLYADDLIPEPANYHDDYADKGSWLRRASTYGVHRDAYMKSKGKPTPDKTPPAKKWTGKEKAWMDYLKTISSVDRNTGRLYDKLKSLDILDDTFFMFTSDNGYLLGNHHSVSDKRIMWEESIKVPLIIRYPRLISAGTKIDKMVLNVDFAPTFIDLAGAKVPQTMQGESFVPLLRGRTRGWRKDFLYEYFREGYAPGIPSVVGIRTERYKLVDYPELEGNNEMYDLKNDPLELTNLYYKEEYAGVRERLSKRLEELKRQTDYKVPDYPF</sequence>
<name>A0A1Q2MG49_9BACT</name>
<dbReference type="InterPro" id="IPR006311">
    <property type="entry name" value="TAT_signal"/>
</dbReference>
<dbReference type="EC" id="3.1.6.1" evidence="2"/>
<dbReference type="AlphaFoldDB" id="A0A1Q2MG49"/>
<dbReference type="InterPro" id="IPR000917">
    <property type="entry name" value="Sulfatase_N"/>
</dbReference>
<evidence type="ECO:0000259" key="1">
    <source>
        <dbReference type="Pfam" id="PF00884"/>
    </source>
</evidence>
<accession>A0A1Q2MG49</accession>
<proteinExistence type="predicted"/>
<dbReference type="PANTHER" id="PTHR43108">
    <property type="entry name" value="N-ACETYLGLUCOSAMINE-6-SULFATASE FAMILY MEMBER"/>
    <property type="match status" value="1"/>
</dbReference>
<dbReference type="PROSITE" id="PS51318">
    <property type="entry name" value="TAT"/>
    <property type="match status" value="1"/>
</dbReference>
<dbReference type="PANTHER" id="PTHR43108:SF6">
    <property type="entry name" value="N-SULPHOGLUCOSAMINE SULPHOHYDROLASE"/>
    <property type="match status" value="1"/>
</dbReference>
<dbReference type="KEGG" id="pbas:SMSP2_02006"/>
<protein>
    <submittedName>
        <fullName evidence="2">Arylsulfatase</fullName>
        <ecNumber evidence="2">3.1.6.1</ecNumber>
    </submittedName>
</protein>
<keyword evidence="3" id="KW-1185">Reference proteome</keyword>
<feature type="domain" description="Sulfatase N-terminal" evidence="1">
    <location>
        <begin position="44"/>
        <end position="386"/>
    </location>
</feature>
<dbReference type="PROSITE" id="PS51257">
    <property type="entry name" value="PROKAR_LIPOPROTEIN"/>
    <property type="match status" value="1"/>
</dbReference>
<dbReference type="Pfam" id="PF00884">
    <property type="entry name" value="Sulfatase"/>
    <property type="match status" value="1"/>
</dbReference>
<evidence type="ECO:0000313" key="3">
    <source>
        <dbReference type="Proteomes" id="UP000188181"/>
    </source>
</evidence>
<dbReference type="Proteomes" id="UP000188181">
    <property type="component" value="Chromosome"/>
</dbReference>
<dbReference type="SUPFAM" id="SSF53649">
    <property type="entry name" value="Alkaline phosphatase-like"/>
    <property type="match status" value="1"/>
</dbReference>
<organism evidence="2 3">
    <name type="scientific">Limihaloglobus sulfuriphilus</name>
    <dbReference type="NCBI Taxonomy" id="1851148"/>
    <lineage>
        <taxon>Bacteria</taxon>
        <taxon>Pseudomonadati</taxon>
        <taxon>Planctomycetota</taxon>
        <taxon>Phycisphaerae</taxon>
        <taxon>Sedimentisphaerales</taxon>
        <taxon>Sedimentisphaeraceae</taxon>
        <taxon>Limihaloglobus</taxon>
    </lineage>
</organism>
<dbReference type="STRING" id="1851148.SMSP2_02006"/>
<dbReference type="RefSeq" id="WP_146683792.1">
    <property type="nucleotide sequence ID" value="NZ_CP019646.1"/>
</dbReference>
<gene>
    <name evidence="2" type="ORF">SMSP2_02006</name>
</gene>
<dbReference type="EMBL" id="CP019646">
    <property type="protein sequence ID" value="AQQ71629.1"/>
    <property type="molecule type" value="Genomic_DNA"/>
</dbReference>
<reference evidence="3" key="1">
    <citation type="submission" date="2017-02" db="EMBL/GenBank/DDBJ databases">
        <title>Comparative genomics and description of representatives of a novel lineage of planctomycetes thriving in anoxic sediments.</title>
        <authorList>
            <person name="Spring S."/>
            <person name="Bunk B."/>
            <person name="Sproer C."/>
        </authorList>
    </citation>
    <scope>NUCLEOTIDE SEQUENCE [LARGE SCALE GENOMIC DNA]</scope>
    <source>
        <strain evidence="3">SM-Chi-D1</strain>
    </source>
</reference>
<dbReference type="OrthoDB" id="237120at2"/>
<keyword evidence="2" id="KW-0378">Hydrolase</keyword>
<dbReference type="Gene3D" id="3.40.720.10">
    <property type="entry name" value="Alkaline Phosphatase, subunit A"/>
    <property type="match status" value="1"/>
</dbReference>
<dbReference type="GO" id="GO:0004065">
    <property type="term" value="F:arylsulfatase activity"/>
    <property type="evidence" value="ECO:0007669"/>
    <property type="project" value="UniProtKB-EC"/>
</dbReference>